<evidence type="ECO:0000256" key="1">
    <source>
        <dbReference type="SAM" id="MobiDB-lite"/>
    </source>
</evidence>
<dbReference type="AlphaFoldDB" id="A0A9P5ZST8"/>
<feature type="compositionally biased region" description="Gly residues" evidence="1">
    <location>
        <begin position="129"/>
        <end position="143"/>
    </location>
</feature>
<dbReference type="Proteomes" id="UP000807025">
    <property type="component" value="Unassembled WGS sequence"/>
</dbReference>
<reference evidence="2" key="1">
    <citation type="submission" date="2020-11" db="EMBL/GenBank/DDBJ databases">
        <authorList>
            <consortium name="DOE Joint Genome Institute"/>
            <person name="Ahrendt S."/>
            <person name="Riley R."/>
            <person name="Andreopoulos W."/>
            <person name="Labutti K."/>
            <person name="Pangilinan J."/>
            <person name="Ruiz-Duenas F.J."/>
            <person name="Barrasa J.M."/>
            <person name="Sanchez-Garcia M."/>
            <person name="Camarero S."/>
            <person name="Miyauchi S."/>
            <person name="Serrano A."/>
            <person name="Linde D."/>
            <person name="Babiker R."/>
            <person name="Drula E."/>
            <person name="Ayuso-Fernandez I."/>
            <person name="Pacheco R."/>
            <person name="Padilla G."/>
            <person name="Ferreira P."/>
            <person name="Barriuso J."/>
            <person name="Kellner H."/>
            <person name="Castanera R."/>
            <person name="Alfaro M."/>
            <person name="Ramirez L."/>
            <person name="Pisabarro A.G."/>
            <person name="Kuo A."/>
            <person name="Tritt A."/>
            <person name="Lipzen A."/>
            <person name="He G."/>
            <person name="Yan M."/>
            <person name="Ng V."/>
            <person name="Cullen D."/>
            <person name="Martin F."/>
            <person name="Rosso M.-N."/>
            <person name="Henrissat B."/>
            <person name="Hibbett D."/>
            <person name="Martinez A.T."/>
            <person name="Grigoriev I.V."/>
        </authorList>
    </citation>
    <scope>NUCLEOTIDE SEQUENCE</scope>
    <source>
        <strain evidence="2">ATCC 90797</strain>
    </source>
</reference>
<keyword evidence="3" id="KW-1185">Reference proteome</keyword>
<accession>A0A9P5ZST8</accession>
<gene>
    <name evidence="2" type="ORF">BDN71DRAFT_1240997</name>
</gene>
<sequence>MLTSVARARGQDQEGVRRAVWERCWLLPFEVLGCVQSLLCYLFFILSKPSSSTINIAYSFNHHTLLQHQFLLYPPTTHHWNPTSRDIDLPCDVWAVGWGMVVSRLGSGGVGMMLGDVEVSLSLGSSVLGDGGNTDTPGGGGGVNNALPPSPLHPSSSSSSSQALQTALTQLLSPSSTPNPSLSPTVVAANANANGNGVGTAMCGNGVRGMMGINMLFRPAEEYVKGKCGECRETLEGWKKEMGRSVERVGGFSRFVGV</sequence>
<proteinExistence type="predicted"/>
<feature type="region of interest" description="Disordered" evidence="1">
    <location>
        <begin position="128"/>
        <end position="184"/>
    </location>
</feature>
<evidence type="ECO:0000313" key="2">
    <source>
        <dbReference type="EMBL" id="KAF9492030.1"/>
    </source>
</evidence>
<dbReference type="EMBL" id="MU154608">
    <property type="protein sequence ID" value="KAF9492030.1"/>
    <property type="molecule type" value="Genomic_DNA"/>
</dbReference>
<name>A0A9P5ZST8_PLEER</name>
<evidence type="ECO:0000313" key="3">
    <source>
        <dbReference type="Proteomes" id="UP000807025"/>
    </source>
</evidence>
<comment type="caution">
    <text evidence="2">The sequence shown here is derived from an EMBL/GenBank/DDBJ whole genome shotgun (WGS) entry which is preliminary data.</text>
</comment>
<organism evidence="2 3">
    <name type="scientific">Pleurotus eryngii</name>
    <name type="common">Boletus of the steppes</name>
    <dbReference type="NCBI Taxonomy" id="5323"/>
    <lineage>
        <taxon>Eukaryota</taxon>
        <taxon>Fungi</taxon>
        <taxon>Dikarya</taxon>
        <taxon>Basidiomycota</taxon>
        <taxon>Agaricomycotina</taxon>
        <taxon>Agaricomycetes</taxon>
        <taxon>Agaricomycetidae</taxon>
        <taxon>Agaricales</taxon>
        <taxon>Pleurotineae</taxon>
        <taxon>Pleurotaceae</taxon>
        <taxon>Pleurotus</taxon>
    </lineage>
</organism>
<protein>
    <submittedName>
        <fullName evidence="2">Uncharacterized protein</fullName>
    </submittedName>
</protein>
<feature type="compositionally biased region" description="Low complexity" evidence="1">
    <location>
        <begin position="153"/>
        <end position="184"/>
    </location>
</feature>